<evidence type="ECO:0000313" key="3">
    <source>
        <dbReference type="EnsemblPlants" id="KRH74088"/>
    </source>
</evidence>
<evidence type="ECO:0000313" key="4">
    <source>
        <dbReference type="Proteomes" id="UP000008827"/>
    </source>
</evidence>
<gene>
    <name evidence="2" type="ORF">GLYMA_02G310500</name>
</gene>
<reference evidence="3" key="2">
    <citation type="submission" date="2018-02" db="UniProtKB">
        <authorList>
            <consortium name="EnsemblPlants"/>
        </authorList>
    </citation>
    <scope>IDENTIFICATION</scope>
    <source>
        <strain evidence="3">Williams 82</strain>
    </source>
</reference>
<organism evidence="2">
    <name type="scientific">Glycine max</name>
    <name type="common">Soybean</name>
    <name type="synonym">Glycine hispida</name>
    <dbReference type="NCBI Taxonomy" id="3847"/>
    <lineage>
        <taxon>Eukaryota</taxon>
        <taxon>Viridiplantae</taxon>
        <taxon>Streptophyta</taxon>
        <taxon>Embryophyta</taxon>
        <taxon>Tracheophyta</taxon>
        <taxon>Spermatophyta</taxon>
        <taxon>Magnoliopsida</taxon>
        <taxon>eudicotyledons</taxon>
        <taxon>Gunneridae</taxon>
        <taxon>Pentapetalae</taxon>
        <taxon>rosids</taxon>
        <taxon>fabids</taxon>
        <taxon>Fabales</taxon>
        <taxon>Fabaceae</taxon>
        <taxon>Papilionoideae</taxon>
        <taxon>50 kb inversion clade</taxon>
        <taxon>NPAAA clade</taxon>
        <taxon>indigoferoid/millettioid clade</taxon>
        <taxon>Phaseoleae</taxon>
        <taxon>Glycine</taxon>
        <taxon>Glycine subgen. Soja</taxon>
    </lineage>
</organism>
<dbReference type="InParanoid" id="K7KBT3"/>
<proteinExistence type="predicted"/>
<protein>
    <submittedName>
        <fullName evidence="2 3">Uncharacterized protein</fullName>
    </submittedName>
</protein>
<dbReference type="HOGENOM" id="CLU_2473428_0_0_1"/>
<dbReference type="EnsemblPlants" id="KRH74088">
    <property type="protein sequence ID" value="KRH74088"/>
    <property type="gene ID" value="GLYMA_02G310500"/>
</dbReference>
<feature type="compositionally biased region" description="Basic and acidic residues" evidence="1">
    <location>
        <begin position="64"/>
        <end position="73"/>
    </location>
</feature>
<dbReference type="Gramene" id="KRH74088">
    <property type="protein sequence ID" value="KRH74088"/>
    <property type="gene ID" value="GLYMA_02G310500"/>
</dbReference>
<name>K7KBT3_SOYBN</name>
<evidence type="ECO:0000313" key="2">
    <source>
        <dbReference type="EMBL" id="KRH74088.1"/>
    </source>
</evidence>
<dbReference type="EMBL" id="CM000835">
    <property type="protein sequence ID" value="KRH74088.1"/>
    <property type="molecule type" value="Genomic_DNA"/>
</dbReference>
<feature type="compositionally biased region" description="Polar residues" evidence="1">
    <location>
        <begin position="15"/>
        <end position="25"/>
    </location>
</feature>
<reference evidence="2 3" key="1">
    <citation type="journal article" date="2010" name="Nature">
        <title>Genome sequence of the palaeopolyploid soybean.</title>
        <authorList>
            <person name="Schmutz J."/>
            <person name="Cannon S.B."/>
            <person name="Schlueter J."/>
            <person name="Ma J."/>
            <person name="Mitros T."/>
            <person name="Nelson W."/>
            <person name="Hyten D.L."/>
            <person name="Song Q."/>
            <person name="Thelen J.J."/>
            <person name="Cheng J."/>
            <person name="Xu D."/>
            <person name="Hellsten U."/>
            <person name="May G.D."/>
            <person name="Yu Y."/>
            <person name="Sakurai T."/>
            <person name="Umezawa T."/>
            <person name="Bhattacharyya M.K."/>
            <person name="Sandhu D."/>
            <person name="Valliyodan B."/>
            <person name="Lindquist E."/>
            <person name="Peto M."/>
            <person name="Grant D."/>
            <person name="Shu S."/>
            <person name="Goodstein D."/>
            <person name="Barry K."/>
            <person name="Futrell-Griggs M."/>
            <person name="Abernathy B."/>
            <person name="Du J."/>
            <person name="Tian Z."/>
            <person name="Zhu L."/>
            <person name="Gill N."/>
            <person name="Joshi T."/>
            <person name="Libault M."/>
            <person name="Sethuraman A."/>
            <person name="Zhang X.-C."/>
            <person name="Shinozaki K."/>
            <person name="Nguyen H.T."/>
            <person name="Wing R.A."/>
            <person name="Cregan P."/>
            <person name="Specht J."/>
            <person name="Grimwood J."/>
            <person name="Rokhsar D."/>
            <person name="Stacey G."/>
            <person name="Shoemaker R.C."/>
            <person name="Jackson S.A."/>
        </authorList>
    </citation>
    <scope>NUCLEOTIDE SEQUENCE [LARGE SCALE GENOMIC DNA]</scope>
    <source>
        <strain evidence="3">cv. Williams 82</strain>
        <tissue evidence="2">Callus</tissue>
    </source>
</reference>
<keyword evidence="4" id="KW-1185">Reference proteome</keyword>
<dbReference type="PaxDb" id="3847-GLYMA02G48035.1"/>
<feature type="region of interest" description="Disordered" evidence="1">
    <location>
        <begin position="1"/>
        <end position="88"/>
    </location>
</feature>
<accession>K7KBT3</accession>
<reference evidence="2" key="3">
    <citation type="submission" date="2018-07" db="EMBL/GenBank/DDBJ databases">
        <title>WGS assembly of Glycine max.</title>
        <authorList>
            <person name="Schmutz J."/>
            <person name="Cannon S."/>
            <person name="Schlueter J."/>
            <person name="Ma J."/>
            <person name="Mitros T."/>
            <person name="Nelson W."/>
            <person name="Hyten D."/>
            <person name="Song Q."/>
            <person name="Thelen J."/>
            <person name="Cheng J."/>
            <person name="Xu D."/>
            <person name="Hellsten U."/>
            <person name="May G."/>
            <person name="Yu Y."/>
            <person name="Sakurai T."/>
            <person name="Umezawa T."/>
            <person name="Bhattacharyya M."/>
            <person name="Sandhu D."/>
            <person name="Valliyodan B."/>
            <person name="Lindquist E."/>
            <person name="Peto M."/>
            <person name="Grant D."/>
            <person name="Shu S."/>
            <person name="Goodstein D."/>
            <person name="Barry K."/>
            <person name="Futrell-Griggs M."/>
            <person name="Abernathy B."/>
            <person name="Du J."/>
            <person name="Tian Z."/>
            <person name="Zhu L."/>
            <person name="Gill N."/>
            <person name="Joshi T."/>
            <person name="Libault M."/>
            <person name="Sethuraman A."/>
            <person name="Zhang X."/>
            <person name="Shinozaki K."/>
            <person name="Nguyen H."/>
            <person name="Wing R."/>
            <person name="Cregan P."/>
            <person name="Specht J."/>
            <person name="Grimwood J."/>
            <person name="Rokhsar D."/>
            <person name="Stacey G."/>
            <person name="Shoemaker R."/>
            <person name="Jackson S."/>
        </authorList>
    </citation>
    <scope>NUCLEOTIDE SEQUENCE</scope>
    <source>
        <tissue evidence="2">Callus</tissue>
    </source>
</reference>
<dbReference type="Proteomes" id="UP000008827">
    <property type="component" value="Chromosome 2"/>
</dbReference>
<feature type="compositionally biased region" description="Polar residues" evidence="1">
    <location>
        <begin position="74"/>
        <end position="88"/>
    </location>
</feature>
<evidence type="ECO:0000256" key="1">
    <source>
        <dbReference type="SAM" id="MobiDB-lite"/>
    </source>
</evidence>
<sequence>MCCPHVNLHQRPFKNVTSSMSASNSTHRHNDPTQGPFRRENVTSSMSTSNSTHRHNDPTQGPFRQEKFTHTTRDTSLASVTLESPPST</sequence>
<dbReference type="AlphaFoldDB" id="K7KBT3"/>